<protein>
    <submittedName>
        <fullName evidence="1">Uncharacterized protein</fullName>
    </submittedName>
</protein>
<gene>
    <name evidence="1" type="ORF">VBRA1451_LOCUS8357</name>
</gene>
<accession>A0A7S1JTI3</accession>
<reference evidence="1" key="1">
    <citation type="submission" date="2021-01" db="EMBL/GenBank/DDBJ databases">
        <authorList>
            <person name="Corre E."/>
            <person name="Pelletier E."/>
            <person name="Niang G."/>
            <person name="Scheremetjew M."/>
            <person name="Finn R."/>
            <person name="Kale V."/>
            <person name="Holt S."/>
            <person name="Cochrane G."/>
            <person name="Meng A."/>
            <person name="Brown T."/>
            <person name="Cohen L."/>
        </authorList>
    </citation>
    <scope>NUCLEOTIDE SEQUENCE</scope>
    <source>
        <strain evidence="1">CCMP3346</strain>
    </source>
</reference>
<proteinExistence type="predicted"/>
<sequence length="100" mass="11026">MLACLLQQRERERENVCIAAACLPDASNFASLAADDRVFDRLTAQTTTCACLPASLSAIGCMYSDPSVWCAVPAHLWNSMDPMHIFVDVCLRAVRHAMHE</sequence>
<dbReference type="AlphaFoldDB" id="A0A7S1JTI3"/>
<evidence type="ECO:0000313" key="1">
    <source>
        <dbReference type="EMBL" id="CAD9053295.1"/>
    </source>
</evidence>
<name>A0A7S1JTI3_9ALVE</name>
<organism evidence="1">
    <name type="scientific">Vitrella brassicaformis</name>
    <dbReference type="NCBI Taxonomy" id="1169539"/>
    <lineage>
        <taxon>Eukaryota</taxon>
        <taxon>Sar</taxon>
        <taxon>Alveolata</taxon>
        <taxon>Colpodellida</taxon>
        <taxon>Vitrellaceae</taxon>
        <taxon>Vitrella</taxon>
    </lineage>
</organism>
<dbReference type="EMBL" id="HBGB01014505">
    <property type="protein sequence ID" value="CAD9053295.1"/>
    <property type="molecule type" value="Transcribed_RNA"/>
</dbReference>